<comment type="caution">
    <text evidence="1">The sequence shown here is derived from an EMBL/GenBank/DDBJ whole genome shotgun (WGS) entry which is preliminary data.</text>
</comment>
<protein>
    <submittedName>
        <fullName evidence="1">Uncharacterized protein</fullName>
    </submittedName>
</protein>
<reference evidence="1" key="1">
    <citation type="submission" date="2023-05" db="EMBL/GenBank/DDBJ databases">
        <title>Nepenthes gracilis genome sequencing.</title>
        <authorList>
            <person name="Fukushima K."/>
        </authorList>
    </citation>
    <scope>NUCLEOTIDE SEQUENCE</scope>
    <source>
        <strain evidence="1">SING2019-196</strain>
    </source>
</reference>
<sequence length="158" mass="17635">MKNHAATEIIITTATSSHWEHSGFKGDSGGVRLKRPLHIKMHSGFKAPLRRLKHSSIALPLWLVSVQKTRRFQTTSDSRGPPAAKSLLLWSQTAFKGIKCSSFKNPPRLKLHSGFRKHFILERSGRGWFDEHFCPAGLCGGGQSMCHGANFRWVTDAS</sequence>
<proteinExistence type="predicted"/>
<accession>A0AAD3P7D9</accession>
<keyword evidence="2" id="KW-1185">Reference proteome</keyword>
<gene>
    <name evidence="1" type="ORF">Nepgr_002662</name>
</gene>
<evidence type="ECO:0000313" key="1">
    <source>
        <dbReference type="EMBL" id="GMH00823.1"/>
    </source>
</evidence>
<evidence type="ECO:0000313" key="2">
    <source>
        <dbReference type="Proteomes" id="UP001279734"/>
    </source>
</evidence>
<dbReference type="Proteomes" id="UP001279734">
    <property type="component" value="Unassembled WGS sequence"/>
</dbReference>
<dbReference type="EMBL" id="BSYO01000002">
    <property type="protein sequence ID" value="GMH00823.1"/>
    <property type="molecule type" value="Genomic_DNA"/>
</dbReference>
<name>A0AAD3P7D9_NEPGR</name>
<organism evidence="1 2">
    <name type="scientific">Nepenthes gracilis</name>
    <name type="common">Slender pitcher plant</name>
    <dbReference type="NCBI Taxonomy" id="150966"/>
    <lineage>
        <taxon>Eukaryota</taxon>
        <taxon>Viridiplantae</taxon>
        <taxon>Streptophyta</taxon>
        <taxon>Embryophyta</taxon>
        <taxon>Tracheophyta</taxon>
        <taxon>Spermatophyta</taxon>
        <taxon>Magnoliopsida</taxon>
        <taxon>eudicotyledons</taxon>
        <taxon>Gunneridae</taxon>
        <taxon>Pentapetalae</taxon>
        <taxon>Caryophyllales</taxon>
        <taxon>Nepenthaceae</taxon>
        <taxon>Nepenthes</taxon>
    </lineage>
</organism>
<dbReference type="AlphaFoldDB" id="A0AAD3P7D9"/>